<sequence>MNLKDLQRKLKHMATPQGQAELVEKRYAHIRCPEHGSSPKLTMRTASEGTMTFCCEKLHELVQAERARSG</sequence>
<proteinExistence type="predicted"/>
<name>A0A4P2QPE2_SORCE</name>
<evidence type="ECO:0000313" key="1">
    <source>
        <dbReference type="EMBL" id="AUX31955.1"/>
    </source>
</evidence>
<protein>
    <submittedName>
        <fullName evidence="1">Uncharacterized protein</fullName>
    </submittedName>
</protein>
<gene>
    <name evidence="1" type="ORF">SOCE836_040900</name>
</gene>
<accession>A0A4P2QPE2</accession>
<dbReference type="Proteomes" id="UP000295497">
    <property type="component" value="Chromosome"/>
</dbReference>
<evidence type="ECO:0000313" key="2">
    <source>
        <dbReference type="Proteomes" id="UP000295497"/>
    </source>
</evidence>
<organism evidence="1 2">
    <name type="scientific">Sorangium cellulosum</name>
    <name type="common">Polyangium cellulosum</name>
    <dbReference type="NCBI Taxonomy" id="56"/>
    <lineage>
        <taxon>Bacteria</taxon>
        <taxon>Pseudomonadati</taxon>
        <taxon>Myxococcota</taxon>
        <taxon>Polyangia</taxon>
        <taxon>Polyangiales</taxon>
        <taxon>Polyangiaceae</taxon>
        <taxon>Sorangium</taxon>
    </lineage>
</organism>
<dbReference type="EMBL" id="CP012672">
    <property type="protein sequence ID" value="AUX31955.1"/>
    <property type="molecule type" value="Genomic_DNA"/>
</dbReference>
<dbReference type="AlphaFoldDB" id="A0A4P2QPE2"/>
<reference evidence="1 2" key="1">
    <citation type="submission" date="2015-09" db="EMBL/GenBank/DDBJ databases">
        <title>Sorangium comparison.</title>
        <authorList>
            <person name="Zaburannyi N."/>
            <person name="Bunk B."/>
            <person name="Overmann J."/>
            <person name="Mueller R."/>
        </authorList>
    </citation>
    <scope>NUCLEOTIDE SEQUENCE [LARGE SCALE GENOMIC DNA]</scope>
    <source>
        <strain evidence="1 2">So ce836</strain>
    </source>
</reference>